<keyword evidence="3" id="KW-1003">Cell membrane</keyword>
<comment type="similarity">
    <text evidence="2">Belongs to the plexin family.</text>
</comment>
<comment type="caution">
    <text evidence="12">Lacks conserved residue(s) required for the propagation of feature annotation.</text>
</comment>
<evidence type="ECO:0000313" key="18">
    <source>
        <dbReference type="Proteomes" id="UP000472270"/>
    </source>
</evidence>
<gene>
    <name evidence="17" type="primary">plxna2</name>
</gene>
<feature type="coiled-coil region" evidence="13">
    <location>
        <begin position="1264"/>
        <end position="1291"/>
    </location>
</feature>
<dbReference type="FunFam" id="3.30.1680.10:FF:000032">
    <property type="entry name" value="Plexin A2"/>
    <property type="match status" value="1"/>
</dbReference>
<evidence type="ECO:0000256" key="11">
    <source>
        <dbReference type="ARBA" id="ARBA00023180"/>
    </source>
</evidence>
<dbReference type="GO" id="GO:0035295">
    <property type="term" value="P:tube development"/>
    <property type="evidence" value="ECO:0007669"/>
    <property type="project" value="UniProtKB-ARBA"/>
</dbReference>
<dbReference type="InterPro" id="IPR031148">
    <property type="entry name" value="Plexin"/>
</dbReference>
<dbReference type="InterPro" id="IPR002909">
    <property type="entry name" value="IPT_dom"/>
</dbReference>
<dbReference type="InterPro" id="IPR002165">
    <property type="entry name" value="Plexin_repeat"/>
</dbReference>
<dbReference type="PANTHER" id="PTHR22625:SF37">
    <property type="entry name" value="PLEXIN-A2"/>
    <property type="match status" value="1"/>
</dbReference>
<dbReference type="Gene3D" id="3.30.1680.10">
    <property type="entry name" value="ligand-binding face of the semaphorins, domain 2"/>
    <property type="match status" value="2"/>
</dbReference>
<dbReference type="Pfam" id="PF08337">
    <property type="entry name" value="Plexin_cytopl"/>
    <property type="match status" value="1"/>
</dbReference>
<evidence type="ECO:0000256" key="4">
    <source>
        <dbReference type="ARBA" id="ARBA00022692"/>
    </source>
</evidence>
<keyword evidence="5 15" id="KW-0732">Signal</keyword>
<proteinExistence type="inferred from homology"/>
<dbReference type="FunFam" id="1.10.506.10:FF:000005">
    <property type="entry name" value="Plexin A1"/>
    <property type="match status" value="1"/>
</dbReference>
<dbReference type="Pfam" id="PF01437">
    <property type="entry name" value="PSI"/>
    <property type="match status" value="2"/>
</dbReference>
<dbReference type="FunFam" id="1.10.506.10:FF:000006">
    <property type="entry name" value="Plexin A1"/>
    <property type="match status" value="1"/>
</dbReference>
<dbReference type="Pfam" id="PF01833">
    <property type="entry name" value="TIG"/>
    <property type="match status" value="4"/>
</dbReference>
<dbReference type="InterPro" id="IPR016201">
    <property type="entry name" value="PSI"/>
</dbReference>
<dbReference type="InterPro" id="IPR013548">
    <property type="entry name" value="Plexin_cytoplasmic_RasGAP_dom"/>
</dbReference>
<dbReference type="SUPFAM" id="SSF48350">
    <property type="entry name" value="GTPase activation domain, GAP"/>
    <property type="match status" value="1"/>
</dbReference>
<feature type="transmembrane region" description="Helical" evidence="14">
    <location>
        <begin position="1238"/>
        <end position="1260"/>
    </location>
</feature>
<dbReference type="Pfam" id="PF24479">
    <property type="entry name" value="PSI_PlexinA-B"/>
    <property type="match status" value="1"/>
</dbReference>
<feature type="chain" id="PRO_5025440707" description="Sema domain-containing protein" evidence="15">
    <location>
        <begin position="25"/>
        <end position="1888"/>
    </location>
</feature>
<dbReference type="InterPro" id="IPR036352">
    <property type="entry name" value="Semap_dom_sf"/>
</dbReference>
<evidence type="ECO:0000256" key="5">
    <source>
        <dbReference type="ARBA" id="ARBA00022729"/>
    </source>
</evidence>
<dbReference type="Pfam" id="PF18020">
    <property type="entry name" value="TIG_2"/>
    <property type="match status" value="1"/>
</dbReference>
<dbReference type="PANTHER" id="PTHR22625">
    <property type="entry name" value="PLEXIN"/>
    <property type="match status" value="1"/>
</dbReference>
<evidence type="ECO:0000256" key="1">
    <source>
        <dbReference type="ARBA" id="ARBA00004251"/>
    </source>
</evidence>
<dbReference type="SMART" id="SM00423">
    <property type="entry name" value="PSI"/>
    <property type="match status" value="3"/>
</dbReference>
<evidence type="ECO:0000256" key="2">
    <source>
        <dbReference type="ARBA" id="ARBA00010297"/>
    </source>
</evidence>
<dbReference type="InterPro" id="IPR008936">
    <property type="entry name" value="Rho_GTPase_activation_prot"/>
</dbReference>
<accession>A0A673GD97</accession>
<dbReference type="GO" id="GO:0030334">
    <property type="term" value="P:regulation of cell migration"/>
    <property type="evidence" value="ECO:0007669"/>
    <property type="project" value="TreeGrafter"/>
</dbReference>
<dbReference type="GO" id="GO:0007411">
    <property type="term" value="P:axon guidance"/>
    <property type="evidence" value="ECO:0007669"/>
    <property type="project" value="UniProtKB-ARBA"/>
</dbReference>
<dbReference type="GO" id="GO:0001763">
    <property type="term" value="P:morphogenesis of a branching structure"/>
    <property type="evidence" value="ECO:0007669"/>
    <property type="project" value="UniProtKB-ARBA"/>
</dbReference>
<dbReference type="Proteomes" id="UP000472270">
    <property type="component" value="Unassembled WGS sequence"/>
</dbReference>
<dbReference type="Gene3D" id="3.10.20.90">
    <property type="entry name" value="Phosphatidylinositol 3-kinase Catalytic Subunit, Chain A, domain 1"/>
    <property type="match status" value="1"/>
</dbReference>
<evidence type="ECO:0000256" key="3">
    <source>
        <dbReference type="ARBA" id="ARBA00022475"/>
    </source>
</evidence>
<dbReference type="FunFam" id="2.60.40.10:FF:000123">
    <property type="entry name" value="Plexin A1"/>
    <property type="match status" value="1"/>
</dbReference>
<evidence type="ECO:0000256" key="12">
    <source>
        <dbReference type="PROSITE-ProRule" id="PRU00352"/>
    </source>
</evidence>
<organism evidence="17 18">
    <name type="scientific">Sinocyclocheilus rhinocerous</name>
    <dbReference type="NCBI Taxonomy" id="307959"/>
    <lineage>
        <taxon>Eukaryota</taxon>
        <taxon>Metazoa</taxon>
        <taxon>Chordata</taxon>
        <taxon>Craniata</taxon>
        <taxon>Vertebrata</taxon>
        <taxon>Euteleostomi</taxon>
        <taxon>Actinopterygii</taxon>
        <taxon>Neopterygii</taxon>
        <taxon>Teleostei</taxon>
        <taxon>Ostariophysi</taxon>
        <taxon>Cypriniformes</taxon>
        <taxon>Cyprinidae</taxon>
        <taxon>Cyprininae</taxon>
        <taxon>Sinocyclocheilus</taxon>
    </lineage>
</organism>
<dbReference type="GO" id="GO:0017154">
    <property type="term" value="F:semaphorin receptor activity"/>
    <property type="evidence" value="ECO:0007669"/>
    <property type="project" value="InterPro"/>
</dbReference>
<keyword evidence="13" id="KW-0175">Coiled coil</keyword>
<dbReference type="CDD" id="cd01181">
    <property type="entry name" value="IPT_plexin_repeat3"/>
    <property type="match status" value="1"/>
</dbReference>
<dbReference type="SUPFAM" id="SSF81296">
    <property type="entry name" value="E set domains"/>
    <property type="match status" value="4"/>
</dbReference>
<dbReference type="InterPro" id="IPR014756">
    <property type="entry name" value="Ig_E-set"/>
</dbReference>
<dbReference type="Pfam" id="PF01403">
    <property type="entry name" value="Sema"/>
    <property type="match status" value="1"/>
</dbReference>
<feature type="domain" description="Sema" evidence="16">
    <location>
        <begin position="14"/>
        <end position="499"/>
    </location>
</feature>
<keyword evidence="9" id="KW-1015">Disulfide bond</keyword>
<feature type="signal peptide" evidence="15">
    <location>
        <begin position="1"/>
        <end position="24"/>
    </location>
</feature>
<evidence type="ECO:0000256" key="7">
    <source>
        <dbReference type="ARBA" id="ARBA00022989"/>
    </source>
</evidence>
<keyword evidence="7 14" id="KW-1133">Transmembrane helix</keyword>
<dbReference type="GO" id="GO:0002116">
    <property type="term" value="C:semaphorin receptor complex"/>
    <property type="evidence" value="ECO:0007669"/>
    <property type="project" value="TreeGrafter"/>
</dbReference>
<dbReference type="Gene3D" id="1.10.506.10">
    <property type="entry name" value="GTPase Activation - p120gap, domain 1"/>
    <property type="match status" value="1"/>
</dbReference>
<dbReference type="FunFam" id="2.130.10.10:FF:000006">
    <property type="entry name" value="Plexin A2"/>
    <property type="match status" value="1"/>
</dbReference>
<keyword evidence="10" id="KW-0675">Receptor</keyword>
<keyword evidence="6" id="KW-0677">Repeat</keyword>
<dbReference type="SUPFAM" id="SSF103575">
    <property type="entry name" value="Plexin repeat"/>
    <property type="match status" value="2"/>
</dbReference>
<dbReference type="InterPro" id="IPR041362">
    <property type="entry name" value="TIG2_plexin"/>
</dbReference>
<evidence type="ECO:0000259" key="16">
    <source>
        <dbReference type="PROSITE" id="PS51004"/>
    </source>
</evidence>
<dbReference type="InterPro" id="IPR001627">
    <property type="entry name" value="Semap_dom"/>
</dbReference>
<evidence type="ECO:0000256" key="13">
    <source>
        <dbReference type="SAM" id="Coils"/>
    </source>
</evidence>
<dbReference type="SMART" id="SM00630">
    <property type="entry name" value="Sema"/>
    <property type="match status" value="1"/>
</dbReference>
<dbReference type="InterPro" id="IPR015943">
    <property type="entry name" value="WD40/YVTN_repeat-like_dom_sf"/>
</dbReference>
<comment type="subcellular location">
    <subcellularLocation>
        <location evidence="1">Cell membrane</location>
        <topology evidence="1">Single-pass type I membrane protein</topology>
    </subcellularLocation>
</comment>
<evidence type="ECO:0000256" key="6">
    <source>
        <dbReference type="ARBA" id="ARBA00022737"/>
    </source>
</evidence>
<dbReference type="Gene3D" id="2.60.40.10">
    <property type="entry name" value="Immunoglobulins"/>
    <property type="match status" value="4"/>
</dbReference>
<dbReference type="FunFam" id="3.10.20.90:FF:000018">
    <property type="entry name" value="Plexin A2"/>
    <property type="match status" value="1"/>
</dbReference>
<keyword evidence="8 14" id="KW-0472">Membrane</keyword>
<keyword evidence="4 14" id="KW-0812">Transmembrane</keyword>
<dbReference type="FunFam" id="2.60.40.10:FF:000695">
    <property type="entry name" value="Plexin A2"/>
    <property type="match status" value="1"/>
</dbReference>
<keyword evidence="11" id="KW-0325">Glycoprotein</keyword>
<dbReference type="FunFam" id="2.60.40.10:FF:000071">
    <property type="entry name" value="Plexin A2"/>
    <property type="match status" value="1"/>
</dbReference>
<dbReference type="Ensembl" id="ENSSRHT00000010507.1">
    <property type="protein sequence ID" value="ENSSRHP00000010198.1"/>
    <property type="gene ID" value="ENSSRHG00000005698.1"/>
</dbReference>
<dbReference type="GO" id="GO:0005886">
    <property type="term" value="C:plasma membrane"/>
    <property type="evidence" value="ECO:0007669"/>
    <property type="project" value="UniProtKB-SubCell"/>
</dbReference>
<evidence type="ECO:0000256" key="15">
    <source>
        <dbReference type="SAM" id="SignalP"/>
    </source>
</evidence>
<reference evidence="17" key="2">
    <citation type="submission" date="2025-09" db="UniProtKB">
        <authorList>
            <consortium name="Ensembl"/>
        </authorList>
    </citation>
    <scope>IDENTIFICATION</scope>
</reference>
<dbReference type="CDD" id="cd01180">
    <property type="entry name" value="IPT_plexin_repeat1"/>
    <property type="match status" value="1"/>
</dbReference>
<evidence type="ECO:0000313" key="17">
    <source>
        <dbReference type="Ensembl" id="ENSSRHP00000010198.1"/>
    </source>
</evidence>
<evidence type="ECO:0000256" key="10">
    <source>
        <dbReference type="ARBA" id="ARBA00023170"/>
    </source>
</evidence>
<dbReference type="CDD" id="cd00603">
    <property type="entry name" value="IPT_PCSR"/>
    <property type="match status" value="1"/>
</dbReference>
<dbReference type="CDD" id="cd12790">
    <property type="entry name" value="RasGAP_plexin_A"/>
    <property type="match status" value="1"/>
</dbReference>
<dbReference type="SUPFAM" id="SSF101912">
    <property type="entry name" value="Sema domain"/>
    <property type="match status" value="1"/>
</dbReference>
<protein>
    <recommendedName>
        <fullName evidence="16">Sema domain-containing protein</fullName>
    </recommendedName>
</protein>
<dbReference type="Gene3D" id="2.130.10.10">
    <property type="entry name" value="YVTN repeat-like/Quinoprotein amine dehydrogenase"/>
    <property type="match status" value="1"/>
</dbReference>
<sequence>GPGCGSKLSFTCWLLVLILSVVSCEQSFTTFHPERREWAFNHMTVHKTTGALYIGAVNRVYKLSGNLTLLVSHDTGPEDDNKACYPPLIVQPCTEPLVSTNNINKLLLIDYSQNRLLACGSLYQGVCKLLRLDDLFILVEPSHKKEHYLSSVNQTGTMYGVIVPSQGKDGTLFIGTAVDGKQDYFPTISSRKLPRDPESSAMLDYELHTDFVSSLIKIPSDTLALVSHFDIYYIYGFASGNFVYFLTVQPETPENSMSSSGPSNDLFYTSRIVRLCKDDHKFHSYVSLPIGCVRNRIEYRLLQAAYLGKPGRVLAASLNISAQDDVLFAVFSKGQKQYHHPPDDSALCVFSIRDINARIKERMQSCYQGEGNLELNWLLGKDVPCTKPVPIDDSFCGLDINQPLGGSQLVTGHTLYTESRDRMTSVTSYVYNGYCVAFVGTKSGRLKKIRVDGPPQGGVQYETLPVIKDGNPILRDMAFSLDNSYIYVMSERQVTRVPIESCEQYGTCGECLSSGDPHCGWCVLHNICSQRDSCERANEPYRFAATLNQCVKATVYPDSIAVFSGTVLSNGTCKFPQHTFNLFSIKPQRSRTQQCWSQRHNLLPIANLKPRATFYADYFHSTLKKGIWIINQGLHVSGSNTLFYLSLACARSFHLFRCLSCVTSSFRCHWCKYRNLCTHDPSSCSFQEGRVNASEDCPQLVRSEEILIPAGEVKPITLKARNLPQPQSGQRGYECVLHIQGVTHRVTALRFNSSSVQCQNSSYLYEGMRISELPVDFSVVWNGNFIIDNPENIKVHLYKCGAQRDSCGVCLKAERKFQCGWCSMEGRCTLRQHCPMSNPYTSRWLHLASTNVKCTNPRITEVTPVAGPPEGGTRVTIRGVNLGLSFSDMVNNVQVAGVQCTPQENGYIIAEQIVCEMDAAPTDSKPGPVHLCVGECKPELQTRSSQLYSFVMPSVTGLSPSRGPESGGTKVTIMGENLGAGSTVKSDWFVSVCFVLRRTMTEIVCYSAPSLTGVGPVQISVSVDRAQVRESLTFEYIDDPTVQRIEPEWSIASGHTPLVVTGTNLDAIQEPRIRIKYGGRESVNVCKVLNITTMSCLAPSLTAEYRPGLDSVKHADEFGFIFNNVQALLVYNNTNFMYYPNPYFEPLSTNGILEQKPGSPIILKGKNLVPSASGGVKLNYTVLIGETPCSVTVSESQLLCEPPNLTGQYKIMVRRVGGLHVSPGSVNILSDSLLTLPAIVSIAAGGGLLLIIVILVLIAYKRKSRENDLTLKRLQMQMDNLESRVALECKEAFAELQTDINELTSDLDRAGIPYLDYRTYAMRVLFPGIEDHPVLRELELCVEKALKLFAQLINNKVFLLTFIRTLEMQRSFSMRDRGNVASLIMTALQGRLEYATDVLKHLLSDLIDKNLESKNHPKLLLRRTESVAEKMLTNWFAFLLHKFLKECAGEPLFMLYCAIKQQMEKGPIDAITGEARYSLSEDKLIRQQIDYKTLILNCVNPENENSPEIPVKVLNCDTITQVKEKILDAVYKNMPYSQRPKAVDMDLEWRQGRMARVVLQDEDITTKIENDWKRLNTLMHYQVSDRCVVALVPKQTSSYNIPPTTSISRTSISRYDSTFRYTGSPDSLRSRAPMITPDLESGVKVWHLVKNHEHGDQKEGDRGSKMVSEIYLTRLLATKGTLQKFVDDLFETLFSTVHRGSALPLAIKYMFDFLDEQADKHSIHDTDVRHTWKSNCLPLRFWVNVIKNPQFVFDIHKSSITDACLSVVAQTFMDSCSTSEHRLGKDSPSNKLLYAKDIPNYKNWVERYYADISRLPAISDQDMNAYLAEQARLHSNEFNMLSALNEIYSYISKYSEEITAALEQDETAKKQRLAYKVEQLIAAMSLES</sequence>
<reference evidence="17" key="1">
    <citation type="submission" date="2025-08" db="UniProtKB">
        <authorList>
            <consortium name="Ensembl"/>
        </authorList>
    </citation>
    <scope>IDENTIFICATION</scope>
</reference>
<keyword evidence="18" id="KW-1185">Reference proteome</keyword>
<dbReference type="InterPro" id="IPR013783">
    <property type="entry name" value="Ig-like_fold"/>
</dbReference>
<evidence type="ECO:0000256" key="9">
    <source>
        <dbReference type="ARBA" id="ARBA00023157"/>
    </source>
</evidence>
<dbReference type="PROSITE" id="PS51004">
    <property type="entry name" value="SEMA"/>
    <property type="match status" value="1"/>
</dbReference>
<dbReference type="SMART" id="SM00429">
    <property type="entry name" value="IPT"/>
    <property type="match status" value="4"/>
</dbReference>
<evidence type="ECO:0000256" key="8">
    <source>
        <dbReference type="ARBA" id="ARBA00023136"/>
    </source>
</evidence>
<name>A0A673GD97_9TELE</name>
<dbReference type="Pfam" id="PF20170">
    <property type="entry name" value="Plexin_RBD"/>
    <property type="match status" value="1"/>
</dbReference>
<evidence type="ECO:0000256" key="14">
    <source>
        <dbReference type="SAM" id="Phobius"/>
    </source>
</evidence>
<dbReference type="InterPro" id="IPR046800">
    <property type="entry name" value="Plexin_RBD"/>
</dbReference>